<name>A0A8J5NDC7_HOMAM</name>
<dbReference type="GO" id="GO:0005576">
    <property type="term" value="C:extracellular region"/>
    <property type="evidence" value="ECO:0007669"/>
    <property type="project" value="InterPro"/>
</dbReference>
<dbReference type="InterPro" id="IPR002557">
    <property type="entry name" value="Chitin-bd_dom"/>
</dbReference>
<dbReference type="Pfam" id="PF01607">
    <property type="entry name" value="CBM_14"/>
    <property type="match status" value="2"/>
</dbReference>
<proteinExistence type="inferred from homology"/>
<dbReference type="SUPFAM" id="SSF57625">
    <property type="entry name" value="Invertebrate chitin-binding proteins"/>
    <property type="match status" value="2"/>
</dbReference>
<keyword evidence="5 6" id="KW-0326">Glycosidase</keyword>
<feature type="domain" description="Chitin-binding type-2" evidence="9">
    <location>
        <begin position="566"/>
        <end position="623"/>
    </location>
</feature>
<dbReference type="Gene3D" id="3.10.50.10">
    <property type="match status" value="1"/>
</dbReference>
<dbReference type="PANTHER" id="PTHR11177:SF360">
    <property type="entry name" value="CHITINASE 4-RELATED"/>
    <property type="match status" value="1"/>
</dbReference>
<evidence type="ECO:0000259" key="10">
    <source>
        <dbReference type="PROSITE" id="PS51910"/>
    </source>
</evidence>
<feature type="region of interest" description="Disordered" evidence="7">
    <location>
        <begin position="426"/>
        <end position="496"/>
    </location>
</feature>
<dbReference type="Pfam" id="PF00704">
    <property type="entry name" value="Glyco_hydro_18"/>
    <property type="match status" value="1"/>
</dbReference>
<dbReference type="PROSITE" id="PS01095">
    <property type="entry name" value="GH18_1"/>
    <property type="match status" value="1"/>
</dbReference>
<dbReference type="InterPro" id="IPR001579">
    <property type="entry name" value="Glyco_hydro_18_chit_AS"/>
</dbReference>
<evidence type="ECO:0000256" key="4">
    <source>
        <dbReference type="ARBA" id="ARBA00023157"/>
    </source>
</evidence>
<dbReference type="Gene3D" id="3.20.20.80">
    <property type="entry name" value="Glycosidases"/>
    <property type="match status" value="1"/>
</dbReference>
<evidence type="ECO:0000256" key="3">
    <source>
        <dbReference type="ARBA" id="ARBA00022801"/>
    </source>
</evidence>
<accession>A0A8J5NDC7</accession>
<dbReference type="Proteomes" id="UP000747542">
    <property type="component" value="Unassembled WGS sequence"/>
</dbReference>
<keyword evidence="2" id="KW-0147">Chitin-binding</keyword>
<feature type="chain" id="PRO_5035203483" evidence="8">
    <location>
        <begin position="19"/>
        <end position="624"/>
    </location>
</feature>
<comment type="caution">
    <text evidence="11">The sequence shown here is derived from an EMBL/GenBank/DDBJ whole genome shotgun (WGS) entry which is preliminary data.</text>
</comment>
<evidence type="ECO:0000313" key="12">
    <source>
        <dbReference type="Proteomes" id="UP000747542"/>
    </source>
</evidence>
<keyword evidence="3 6" id="KW-0378">Hydrolase</keyword>
<feature type="domain" description="GH18" evidence="10">
    <location>
        <begin position="25"/>
        <end position="414"/>
    </location>
</feature>
<dbReference type="InterPro" id="IPR001223">
    <property type="entry name" value="Glyco_hydro18_cat"/>
</dbReference>
<evidence type="ECO:0000313" key="11">
    <source>
        <dbReference type="EMBL" id="KAG7177608.1"/>
    </source>
</evidence>
<dbReference type="GO" id="GO:0006032">
    <property type="term" value="P:chitin catabolic process"/>
    <property type="evidence" value="ECO:0007669"/>
    <property type="project" value="TreeGrafter"/>
</dbReference>
<dbReference type="EMBL" id="JAHLQT010001931">
    <property type="protein sequence ID" value="KAG7177608.1"/>
    <property type="molecule type" value="Genomic_DNA"/>
</dbReference>
<dbReference type="PROSITE" id="PS50940">
    <property type="entry name" value="CHIT_BIND_II"/>
    <property type="match status" value="2"/>
</dbReference>
<dbReference type="SUPFAM" id="SSF54556">
    <property type="entry name" value="Chitinase insertion domain"/>
    <property type="match status" value="1"/>
</dbReference>
<evidence type="ECO:0000256" key="1">
    <source>
        <dbReference type="ARBA" id="ARBA00009121"/>
    </source>
</evidence>
<keyword evidence="4" id="KW-1015">Disulfide bond</keyword>
<dbReference type="InterPro" id="IPR036508">
    <property type="entry name" value="Chitin-bd_dom_sf"/>
</dbReference>
<keyword evidence="8" id="KW-0732">Signal</keyword>
<organism evidence="11 12">
    <name type="scientific">Homarus americanus</name>
    <name type="common">American lobster</name>
    <dbReference type="NCBI Taxonomy" id="6706"/>
    <lineage>
        <taxon>Eukaryota</taxon>
        <taxon>Metazoa</taxon>
        <taxon>Ecdysozoa</taxon>
        <taxon>Arthropoda</taxon>
        <taxon>Crustacea</taxon>
        <taxon>Multicrustacea</taxon>
        <taxon>Malacostraca</taxon>
        <taxon>Eumalacostraca</taxon>
        <taxon>Eucarida</taxon>
        <taxon>Decapoda</taxon>
        <taxon>Pleocyemata</taxon>
        <taxon>Astacidea</taxon>
        <taxon>Nephropoidea</taxon>
        <taxon>Nephropidae</taxon>
        <taxon>Homarus</taxon>
    </lineage>
</organism>
<dbReference type="InterPro" id="IPR017853">
    <property type="entry name" value="GH"/>
</dbReference>
<dbReference type="GO" id="GO:0005975">
    <property type="term" value="P:carbohydrate metabolic process"/>
    <property type="evidence" value="ECO:0007669"/>
    <property type="project" value="InterPro"/>
</dbReference>
<protein>
    <submittedName>
        <fullName evidence="11">Acidic mammalian chitinase-like 3</fullName>
    </submittedName>
</protein>
<dbReference type="SUPFAM" id="SSF51445">
    <property type="entry name" value="(Trans)glycosidases"/>
    <property type="match status" value="1"/>
</dbReference>
<evidence type="ECO:0000256" key="8">
    <source>
        <dbReference type="SAM" id="SignalP"/>
    </source>
</evidence>
<dbReference type="PROSITE" id="PS51910">
    <property type="entry name" value="GH18_2"/>
    <property type="match status" value="1"/>
</dbReference>
<dbReference type="AlphaFoldDB" id="A0A8J5NDC7"/>
<evidence type="ECO:0000256" key="7">
    <source>
        <dbReference type="SAM" id="MobiDB-lite"/>
    </source>
</evidence>
<reference evidence="11" key="1">
    <citation type="journal article" date="2021" name="Sci. Adv.">
        <title>The American lobster genome reveals insights on longevity, neural, and immune adaptations.</title>
        <authorList>
            <person name="Polinski J.M."/>
            <person name="Zimin A.V."/>
            <person name="Clark K.F."/>
            <person name="Kohn A.B."/>
            <person name="Sadowski N."/>
            <person name="Timp W."/>
            <person name="Ptitsyn A."/>
            <person name="Khanna P."/>
            <person name="Romanova D.Y."/>
            <person name="Williams P."/>
            <person name="Greenwood S.J."/>
            <person name="Moroz L.L."/>
            <person name="Walt D.R."/>
            <person name="Bodnar A.G."/>
        </authorList>
    </citation>
    <scope>NUCLEOTIDE SEQUENCE</scope>
    <source>
        <strain evidence="11">GMGI-L3</strain>
    </source>
</reference>
<evidence type="ECO:0000259" key="9">
    <source>
        <dbReference type="PROSITE" id="PS50940"/>
    </source>
</evidence>
<evidence type="ECO:0000256" key="6">
    <source>
        <dbReference type="RuleBase" id="RU000489"/>
    </source>
</evidence>
<dbReference type="InterPro" id="IPR011583">
    <property type="entry name" value="Chitinase_II/V-like_cat"/>
</dbReference>
<feature type="signal peptide" evidence="8">
    <location>
        <begin position="1"/>
        <end position="18"/>
    </location>
</feature>
<feature type="domain" description="Chitin-binding type-2" evidence="9">
    <location>
        <begin position="507"/>
        <end position="564"/>
    </location>
</feature>
<keyword evidence="12" id="KW-1185">Reference proteome</keyword>
<evidence type="ECO:0000256" key="5">
    <source>
        <dbReference type="ARBA" id="ARBA00023295"/>
    </source>
</evidence>
<dbReference type="GO" id="GO:0004568">
    <property type="term" value="F:chitinase activity"/>
    <property type="evidence" value="ECO:0007669"/>
    <property type="project" value="TreeGrafter"/>
</dbReference>
<sequence>MGRLRILLLLVGLHALLASGTEKGQKVVCYFSSWAVYRPGNGMFDVDNVDPFLCTELIFGFAGLSNHTWEIEVLDPWNELCPDEDGGDHCAYNRFTALKEINPDLTMAEDPEKRKTFINSSVALVRKHNFDGLDVDWEYPAFRGGKPEDKENFVTLLTEFREAFDKFSPPLRLTGALSPGKPTIDDAYNVPALAKVFDLVNVMGYDYHGAWENFTHHNAPLCGYYLDWGEFIYFNVIYTINYYIDLGMPPEKMVLGIPAYGRCYTLDDIDNHGMLAPASEPGPAGPYIRIPGTLGANELTVRAEWSQHGHHSQPSVINTVNSHVSQICERLLTDDTCTVVHDPALHEPYFYCRSDNIWCSYDDVDSVYLKARAARNAGLDGVMVWTVDTDDFHAFCSDKDFPLIKSMKRAIQEPPSDDSVICNATASTTTTTPTTTTPTTTTPTTTTPTTTTPTTTTPTTTTPTTTTPTTTTPTTTTPTTTTTTTRTTTESTTTEHIPVTTRKPVMKPNCTGVPDGHCFPHPDCNKFWECISGASIVMMCAGGTVWDDTKKSCDWEDDVDTSGCHLWTCQVDNIYYPAADCNQYYWCYQGSPHMETCADGLYWNQNIPSCDSPANVNTDDCNPV</sequence>
<dbReference type="Gene3D" id="2.170.140.10">
    <property type="entry name" value="Chitin binding domain"/>
    <property type="match status" value="2"/>
</dbReference>
<dbReference type="InterPro" id="IPR050314">
    <property type="entry name" value="Glycosyl_Hydrlase_18"/>
</dbReference>
<dbReference type="SMART" id="SM00494">
    <property type="entry name" value="ChtBD2"/>
    <property type="match status" value="2"/>
</dbReference>
<gene>
    <name evidence="11" type="primary">Chia-L3</name>
    <name evidence="11" type="ORF">Hamer_G008252</name>
</gene>
<feature type="compositionally biased region" description="Low complexity" evidence="7">
    <location>
        <begin position="428"/>
        <end position="494"/>
    </location>
</feature>
<dbReference type="InterPro" id="IPR029070">
    <property type="entry name" value="Chitinase_insertion_sf"/>
</dbReference>
<evidence type="ECO:0000256" key="2">
    <source>
        <dbReference type="ARBA" id="ARBA00022669"/>
    </source>
</evidence>
<comment type="similarity">
    <text evidence="1">Belongs to the glycosyl hydrolase 18 family. Chitinase class II subfamily.</text>
</comment>
<dbReference type="PANTHER" id="PTHR11177">
    <property type="entry name" value="CHITINASE"/>
    <property type="match status" value="1"/>
</dbReference>
<dbReference type="GO" id="GO:0008061">
    <property type="term" value="F:chitin binding"/>
    <property type="evidence" value="ECO:0007669"/>
    <property type="project" value="UniProtKB-KW"/>
</dbReference>
<dbReference type="SMART" id="SM00636">
    <property type="entry name" value="Glyco_18"/>
    <property type="match status" value="1"/>
</dbReference>